<dbReference type="PROSITE" id="PS50928">
    <property type="entry name" value="ABC_TM1"/>
    <property type="match status" value="1"/>
</dbReference>
<feature type="transmembrane region" description="Helical" evidence="6">
    <location>
        <begin position="270"/>
        <end position="290"/>
    </location>
</feature>
<evidence type="ECO:0000256" key="1">
    <source>
        <dbReference type="ARBA" id="ARBA00004141"/>
    </source>
</evidence>
<keyword evidence="2 6" id="KW-0813">Transport</keyword>
<feature type="transmembrane region" description="Helical" evidence="6">
    <location>
        <begin position="151"/>
        <end position="170"/>
    </location>
</feature>
<dbReference type="InterPro" id="IPR035906">
    <property type="entry name" value="MetI-like_sf"/>
</dbReference>
<keyword evidence="4 6" id="KW-1133">Transmembrane helix</keyword>
<keyword evidence="5 6" id="KW-0472">Membrane</keyword>
<dbReference type="STRING" id="189381.GCA_900166615_02185"/>
<evidence type="ECO:0000256" key="6">
    <source>
        <dbReference type="RuleBase" id="RU363032"/>
    </source>
</evidence>
<feature type="transmembrane region" description="Helical" evidence="6">
    <location>
        <begin position="115"/>
        <end position="136"/>
    </location>
</feature>
<feature type="transmembrane region" description="Helical" evidence="6">
    <location>
        <begin position="209"/>
        <end position="234"/>
    </location>
</feature>
<accession>A0A0M0G1U0</accession>
<comment type="caution">
    <text evidence="8">The sequence shown here is derived from an EMBL/GenBank/DDBJ whole genome shotgun (WGS) entry which is preliminary data.</text>
</comment>
<dbReference type="OrthoDB" id="2351941at2"/>
<proteinExistence type="inferred from homology"/>
<dbReference type="PANTHER" id="PTHR43839:SF3">
    <property type="entry name" value="OLIGOPEPTIDE ABC TRANSPORTER, PERMEASE PROTEIN"/>
    <property type="match status" value="1"/>
</dbReference>
<dbReference type="CDD" id="cd06261">
    <property type="entry name" value="TM_PBP2"/>
    <property type="match status" value="1"/>
</dbReference>
<sequence>MTTLKNRLLIGFGAGFILLMLGWSILFHSQGSKIPKTVMTNGDEGFAAAPFSPSSQIMFGTDRDGYHMFYKVVDGAVYTLGAAIAISLVAFLLAFLVGVLMGFWKPAVRRYSDKVLMGFYFIPQSIIAYNVLYPLLWETEEGFITTLNERIIWTILVLAFIMLPTTAILISNETKEILGKEFIAGARVLGGSRFFLFWKHVLPHLKGRLFILFPKLVIQALLIIAHLGFFTIYFGGTDVCYDPAGCDPPKPFVQEWASIMGTNYSEIYNAWWIFMTPMLFFSLAIIALTATTKGLEGLLDPSVKPRKKKVISSHSHASSAVTAESFHRVGKEVSS</sequence>
<dbReference type="Proteomes" id="UP000037405">
    <property type="component" value="Unassembled WGS sequence"/>
</dbReference>
<keyword evidence="3 6" id="KW-0812">Transmembrane</keyword>
<dbReference type="EMBL" id="LGUE01000005">
    <property type="protein sequence ID" value="KON83790.1"/>
    <property type="molecule type" value="Genomic_DNA"/>
</dbReference>
<gene>
    <name evidence="8" type="ORF">AF331_16645</name>
</gene>
<dbReference type="Gene3D" id="1.10.3720.10">
    <property type="entry name" value="MetI-like"/>
    <property type="match status" value="1"/>
</dbReference>
<evidence type="ECO:0000256" key="4">
    <source>
        <dbReference type="ARBA" id="ARBA00022989"/>
    </source>
</evidence>
<dbReference type="RefSeq" id="WP_053429196.1">
    <property type="nucleotide sequence ID" value="NZ_LGUE01000005.1"/>
</dbReference>
<name>A0A0M0G1U0_9BACI</name>
<evidence type="ECO:0000256" key="5">
    <source>
        <dbReference type="ARBA" id="ARBA00023136"/>
    </source>
</evidence>
<dbReference type="GO" id="GO:0055085">
    <property type="term" value="P:transmembrane transport"/>
    <property type="evidence" value="ECO:0007669"/>
    <property type="project" value="InterPro"/>
</dbReference>
<evidence type="ECO:0000256" key="2">
    <source>
        <dbReference type="ARBA" id="ARBA00022448"/>
    </source>
</evidence>
<dbReference type="Pfam" id="PF00528">
    <property type="entry name" value="BPD_transp_1"/>
    <property type="match status" value="1"/>
</dbReference>
<keyword evidence="9" id="KW-1185">Reference proteome</keyword>
<dbReference type="InterPro" id="IPR000515">
    <property type="entry name" value="MetI-like"/>
</dbReference>
<evidence type="ECO:0000313" key="9">
    <source>
        <dbReference type="Proteomes" id="UP000037405"/>
    </source>
</evidence>
<feature type="transmembrane region" description="Helical" evidence="6">
    <location>
        <begin position="7"/>
        <end position="26"/>
    </location>
</feature>
<dbReference type="SUPFAM" id="SSF161098">
    <property type="entry name" value="MetI-like"/>
    <property type="match status" value="1"/>
</dbReference>
<dbReference type="PATRIC" id="fig|189381.12.peg.4322"/>
<feature type="transmembrane region" description="Helical" evidence="6">
    <location>
        <begin position="76"/>
        <end position="103"/>
    </location>
</feature>
<organism evidence="8 9">
    <name type="scientific">Rossellomorea marisflavi</name>
    <dbReference type="NCBI Taxonomy" id="189381"/>
    <lineage>
        <taxon>Bacteria</taxon>
        <taxon>Bacillati</taxon>
        <taxon>Bacillota</taxon>
        <taxon>Bacilli</taxon>
        <taxon>Bacillales</taxon>
        <taxon>Bacillaceae</taxon>
        <taxon>Rossellomorea</taxon>
    </lineage>
</organism>
<evidence type="ECO:0000313" key="8">
    <source>
        <dbReference type="EMBL" id="KON83790.1"/>
    </source>
</evidence>
<feature type="domain" description="ABC transmembrane type-1" evidence="7">
    <location>
        <begin position="80"/>
        <end position="292"/>
    </location>
</feature>
<evidence type="ECO:0000256" key="3">
    <source>
        <dbReference type="ARBA" id="ARBA00022692"/>
    </source>
</evidence>
<protein>
    <recommendedName>
        <fullName evidence="7">ABC transmembrane type-1 domain-containing protein</fullName>
    </recommendedName>
</protein>
<dbReference type="AlphaFoldDB" id="A0A0M0G1U0"/>
<comment type="similarity">
    <text evidence="6">Belongs to the binding-protein-dependent transport system permease family.</text>
</comment>
<evidence type="ECO:0000259" key="7">
    <source>
        <dbReference type="PROSITE" id="PS50928"/>
    </source>
</evidence>
<dbReference type="GO" id="GO:0005886">
    <property type="term" value="C:plasma membrane"/>
    <property type="evidence" value="ECO:0007669"/>
    <property type="project" value="UniProtKB-SubCell"/>
</dbReference>
<reference evidence="9" key="1">
    <citation type="submission" date="2015-07" db="EMBL/GenBank/DDBJ databases">
        <title>Fjat-14235 jcm11544.</title>
        <authorList>
            <person name="Liu B."/>
            <person name="Wang J."/>
            <person name="Zhu Y."/>
            <person name="Liu G."/>
            <person name="Chen Q."/>
            <person name="Chen Z."/>
            <person name="Lan J."/>
            <person name="Che J."/>
            <person name="Ge C."/>
            <person name="Shi H."/>
            <person name="Pan Z."/>
            <person name="Liu X."/>
        </authorList>
    </citation>
    <scope>NUCLEOTIDE SEQUENCE [LARGE SCALE GENOMIC DNA]</scope>
    <source>
        <strain evidence="9">JCM 11544</strain>
    </source>
</reference>
<comment type="subcellular location">
    <subcellularLocation>
        <location evidence="6">Cell membrane</location>
        <topology evidence="6">Multi-pass membrane protein</topology>
    </subcellularLocation>
    <subcellularLocation>
        <location evidence="1">Membrane</location>
        <topology evidence="1">Multi-pass membrane protein</topology>
    </subcellularLocation>
</comment>
<dbReference type="PANTHER" id="PTHR43839">
    <property type="entry name" value="OPPC IN A BINDING PROTEIN-DEPENDENT TRANSPORT SYSTEM"/>
    <property type="match status" value="1"/>
</dbReference>